<dbReference type="Gene3D" id="3.30.420.10">
    <property type="entry name" value="Ribonuclease H-like superfamily/Ribonuclease H"/>
    <property type="match status" value="1"/>
</dbReference>
<proteinExistence type="predicted"/>
<dbReference type="PANTHER" id="PTHR23022:SF135">
    <property type="entry name" value="SI:DKEY-77F5.3"/>
    <property type="match status" value="1"/>
</dbReference>
<reference evidence="2" key="1">
    <citation type="submission" date="2020-08" db="EMBL/GenBank/DDBJ databases">
        <title>Multicomponent nature underlies the extraordinary mechanical properties of spider dragline silk.</title>
        <authorList>
            <person name="Kono N."/>
            <person name="Nakamura H."/>
            <person name="Mori M."/>
            <person name="Yoshida Y."/>
            <person name="Ohtoshi R."/>
            <person name="Malay A.D."/>
            <person name="Moran D.A.P."/>
            <person name="Tomita M."/>
            <person name="Numata K."/>
            <person name="Arakawa K."/>
        </authorList>
    </citation>
    <scope>NUCLEOTIDE SEQUENCE</scope>
</reference>
<organism evidence="2 3">
    <name type="scientific">Trichonephila clavipes</name>
    <name type="common">Golden silk orbweaver</name>
    <name type="synonym">Nephila clavipes</name>
    <dbReference type="NCBI Taxonomy" id="2585209"/>
    <lineage>
        <taxon>Eukaryota</taxon>
        <taxon>Metazoa</taxon>
        <taxon>Ecdysozoa</taxon>
        <taxon>Arthropoda</taxon>
        <taxon>Chelicerata</taxon>
        <taxon>Arachnida</taxon>
        <taxon>Araneae</taxon>
        <taxon>Araneomorphae</taxon>
        <taxon>Entelegynae</taxon>
        <taxon>Araneoidea</taxon>
        <taxon>Nephilidae</taxon>
        <taxon>Trichonephila</taxon>
    </lineage>
</organism>
<dbReference type="AlphaFoldDB" id="A0A8X6RRW5"/>
<evidence type="ECO:0000313" key="2">
    <source>
        <dbReference type="EMBL" id="GFX99878.1"/>
    </source>
</evidence>
<evidence type="ECO:0000313" key="3">
    <source>
        <dbReference type="Proteomes" id="UP000887159"/>
    </source>
</evidence>
<dbReference type="Pfam" id="PF13358">
    <property type="entry name" value="DDE_3"/>
    <property type="match status" value="1"/>
</dbReference>
<comment type="caution">
    <text evidence="2">The sequence shown here is derived from an EMBL/GenBank/DDBJ whole genome shotgun (WGS) entry which is preliminary data.</text>
</comment>
<dbReference type="PANTHER" id="PTHR23022">
    <property type="entry name" value="TRANSPOSABLE ELEMENT-RELATED"/>
    <property type="match status" value="1"/>
</dbReference>
<accession>A0A8X6RRW5</accession>
<gene>
    <name evidence="2" type="ORF">TNCV_259151</name>
</gene>
<dbReference type="Proteomes" id="UP000887159">
    <property type="component" value="Unassembled WGS sequence"/>
</dbReference>
<keyword evidence="3" id="KW-1185">Reference proteome</keyword>
<dbReference type="InterPro" id="IPR038717">
    <property type="entry name" value="Tc1-like_DDE_dom"/>
</dbReference>
<dbReference type="EMBL" id="BMAU01021215">
    <property type="protein sequence ID" value="GFX99878.1"/>
    <property type="molecule type" value="Genomic_DNA"/>
</dbReference>
<evidence type="ECO:0000259" key="1">
    <source>
        <dbReference type="Pfam" id="PF13358"/>
    </source>
</evidence>
<sequence>MSSRTIRRGPAEGHLGSRRTLCVLPLMHSHRQIRLEWCRSRGYWIAAEWKQVVFSDESRFNFISDDNRVRVRRPRGECLNPAFAVQRHTDPTSGLMVWGSITYHTRSTLVLVLGTMRAQCYVHDIQQPHVLPLMQRLPGAIFQQDNAPPHMAKVSQDCPRTVTTLLWPARSPDLFPIKHIWDHLGWQVGHPTSLNELEVRLQQIWDEMSQGIIRNLYSSMPDCIASCIRARGG</sequence>
<protein>
    <submittedName>
        <fullName evidence="2">Transposable element Tcb2 transposase</fullName>
    </submittedName>
</protein>
<dbReference type="InterPro" id="IPR052338">
    <property type="entry name" value="Transposase_5"/>
</dbReference>
<dbReference type="InterPro" id="IPR036397">
    <property type="entry name" value="RNaseH_sf"/>
</dbReference>
<feature type="domain" description="Tc1-like transposase DDE" evidence="1">
    <location>
        <begin position="51"/>
        <end position="185"/>
    </location>
</feature>
<dbReference type="GO" id="GO:0003676">
    <property type="term" value="F:nucleic acid binding"/>
    <property type="evidence" value="ECO:0007669"/>
    <property type="project" value="InterPro"/>
</dbReference>
<name>A0A8X6RRW5_TRICX</name>